<comment type="caution">
    <text evidence="1">The sequence shown here is derived from an EMBL/GenBank/DDBJ whole genome shotgun (WGS) entry which is preliminary data.</text>
</comment>
<dbReference type="GO" id="GO:0005762">
    <property type="term" value="C:mitochondrial large ribosomal subunit"/>
    <property type="evidence" value="ECO:0007669"/>
    <property type="project" value="TreeGrafter"/>
</dbReference>
<sequence>MFGGFLGAFRPSFTPFGGRAWRIPWRLSSTRKANVRKRLRAADSVLDVLIDSGVSFKRLELIKTIPREDQMKSRDKYTTFSRTFKGYRKGIHKVPKFTKVPVPRTTPVGF</sequence>
<dbReference type="AlphaFoldDB" id="A0A1R1PRV8"/>
<reference evidence="2" key="1">
    <citation type="submission" date="2017-01" db="EMBL/GenBank/DDBJ databases">
        <authorList>
            <person name="Wang Y."/>
            <person name="White M."/>
            <person name="Kvist S."/>
            <person name="Moncalvo J.-M."/>
        </authorList>
    </citation>
    <scope>NUCLEOTIDE SEQUENCE [LARGE SCALE GENOMIC DNA]</scope>
    <source>
        <strain evidence="2">COL-18-3</strain>
    </source>
</reference>
<dbReference type="Pfam" id="PF09784">
    <property type="entry name" value="L31"/>
    <property type="match status" value="1"/>
</dbReference>
<dbReference type="Proteomes" id="UP000188320">
    <property type="component" value="Unassembled WGS sequence"/>
</dbReference>
<gene>
    <name evidence="1" type="ORF">AX774_g2791</name>
</gene>
<name>A0A1R1PRV8_ZANCU</name>
<accession>A0A1R1PRV8</accession>
<keyword evidence="1" id="KW-0689">Ribosomal protein</keyword>
<dbReference type="EMBL" id="LSSK01000327">
    <property type="protein sequence ID" value="OMH83715.1"/>
    <property type="molecule type" value="Genomic_DNA"/>
</dbReference>
<dbReference type="InterPro" id="IPR016340">
    <property type="entry name" value="Ribosomal_mL60"/>
</dbReference>
<evidence type="ECO:0000313" key="1">
    <source>
        <dbReference type="EMBL" id="OMH83715.1"/>
    </source>
</evidence>
<dbReference type="OrthoDB" id="2332379at2759"/>
<protein>
    <submittedName>
        <fullName evidence="1">54S ribosomal protein L31, mitochondrial</fullName>
    </submittedName>
</protein>
<dbReference type="PANTHER" id="PTHR28271">
    <property type="entry name" value="54S RIBOSOMAL PROTEIN L31, MITOCHONDRIAL"/>
    <property type="match status" value="1"/>
</dbReference>
<organism evidence="1 2">
    <name type="scientific">Zancudomyces culisetae</name>
    <name type="common">Gut fungus</name>
    <name type="synonym">Smittium culisetae</name>
    <dbReference type="NCBI Taxonomy" id="1213189"/>
    <lineage>
        <taxon>Eukaryota</taxon>
        <taxon>Fungi</taxon>
        <taxon>Fungi incertae sedis</taxon>
        <taxon>Zoopagomycota</taxon>
        <taxon>Kickxellomycotina</taxon>
        <taxon>Harpellomycetes</taxon>
        <taxon>Harpellales</taxon>
        <taxon>Legeriomycetaceae</taxon>
        <taxon>Zancudomyces</taxon>
    </lineage>
</organism>
<proteinExistence type="predicted"/>
<dbReference type="GO" id="GO:0003735">
    <property type="term" value="F:structural constituent of ribosome"/>
    <property type="evidence" value="ECO:0007669"/>
    <property type="project" value="TreeGrafter"/>
</dbReference>
<keyword evidence="1" id="KW-0687">Ribonucleoprotein</keyword>
<dbReference type="PANTHER" id="PTHR28271:SF1">
    <property type="entry name" value="LARGE RIBOSOMAL SUBUNIT PROTEIN ML60"/>
    <property type="match status" value="1"/>
</dbReference>
<evidence type="ECO:0000313" key="2">
    <source>
        <dbReference type="Proteomes" id="UP000188320"/>
    </source>
</evidence>
<keyword evidence="2" id="KW-1185">Reference proteome</keyword>